<evidence type="ECO:0000313" key="5">
    <source>
        <dbReference type="Proteomes" id="UP001142055"/>
    </source>
</evidence>
<feature type="region of interest" description="Disordered" evidence="2">
    <location>
        <begin position="1"/>
        <end position="101"/>
    </location>
</feature>
<feature type="transmembrane region" description="Helical" evidence="3">
    <location>
        <begin position="320"/>
        <end position="340"/>
    </location>
</feature>
<keyword evidence="5" id="KW-1185">Reference proteome</keyword>
<keyword evidence="3" id="KW-0472">Membrane</keyword>
<feature type="compositionally biased region" description="Pro residues" evidence="2">
    <location>
        <begin position="919"/>
        <end position="928"/>
    </location>
</feature>
<reference evidence="4" key="1">
    <citation type="submission" date="2022-12" db="EMBL/GenBank/DDBJ databases">
        <title>Genome assemblies of Blomia tropicalis.</title>
        <authorList>
            <person name="Cui Y."/>
        </authorList>
    </citation>
    <scope>NUCLEOTIDE SEQUENCE</scope>
    <source>
        <tissue evidence="4">Adult mites</tissue>
    </source>
</reference>
<keyword evidence="3" id="KW-1133">Transmembrane helix</keyword>
<feature type="compositionally biased region" description="Acidic residues" evidence="2">
    <location>
        <begin position="79"/>
        <end position="101"/>
    </location>
</feature>
<feature type="compositionally biased region" description="Basic and acidic residues" evidence="2">
    <location>
        <begin position="707"/>
        <end position="717"/>
    </location>
</feature>
<keyword evidence="1" id="KW-0175">Coiled coil</keyword>
<dbReference type="Proteomes" id="UP001142055">
    <property type="component" value="Chromosome 4"/>
</dbReference>
<protein>
    <submittedName>
        <fullName evidence="4">Uncharacterized protein</fullName>
    </submittedName>
</protein>
<feature type="region of interest" description="Disordered" evidence="2">
    <location>
        <begin position="794"/>
        <end position="816"/>
    </location>
</feature>
<dbReference type="AlphaFoldDB" id="A0A9Q0LZH8"/>
<feature type="compositionally biased region" description="Basic and acidic residues" evidence="2">
    <location>
        <begin position="938"/>
        <end position="956"/>
    </location>
</feature>
<evidence type="ECO:0000256" key="3">
    <source>
        <dbReference type="SAM" id="Phobius"/>
    </source>
</evidence>
<evidence type="ECO:0000256" key="2">
    <source>
        <dbReference type="SAM" id="MobiDB-lite"/>
    </source>
</evidence>
<gene>
    <name evidence="4" type="ORF">RDWZM_010453</name>
</gene>
<name>A0A9Q0LZH8_BLOTA</name>
<evidence type="ECO:0000313" key="4">
    <source>
        <dbReference type="EMBL" id="KAJ6215953.1"/>
    </source>
</evidence>
<keyword evidence="3" id="KW-0812">Transmembrane</keyword>
<comment type="caution">
    <text evidence="4">The sequence shown here is derived from an EMBL/GenBank/DDBJ whole genome shotgun (WGS) entry which is preliminary data.</text>
</comment>
<sequence>MDENQPLPTAPPENELDSPSTMETLAHKTENLKMKPKNLLNSDEQSTSSEWTVVYSDSGSSILSNVEEDNDDKNAKLSDEEEEEEDEEARIEDDDNVADADIDSDDEYETHEVLGYPINPNWKLPEYSGDISMLTPCMAHLSWNDQPMEQSTCSDSSWIHPNNVDEKMSNDEQNMLSSVPISLLAEKDYESSDIDIINDDDEDLLDPSLNQSGTINDDHESILSASISSVISQTSNLSLLREQYLQQHLQKQKNNRDRFAYFKYFGMGDGASTSVTDDELIAAAMSNQSADSIDDTINTGDRIRAYVHTPNTVLNGKLNLILILSVTAVVGLGIGHFIGWSNQWRQAKQLSMGQVIKLKQLQDDLLVCLKSQDSVHIFDESQVCHRDSAYWKERIENLFNENKGLIELFQKTQKHFNENGHHNNVIGEAECVNKTTSEAFHMLKLDMLVKQMEHLKLLDKLEKVKREGEKRIHVLEEENQDLKQKLVEEEFDDLELEHTWGNRVVKLQNENEELRKTIVDDDVEDRKLIIALEDRITKLSDENSELLQIIERLEQQFDSKPDITVDDNSELDYSTRYSFIRDQINQLMSENEDLRNKVAHYRWISMPTDMDDDSEFDNKKMKMLKKELKKKKYERKQHKYNDKKYNSDNVLATMNQLQHQLEVERNDVKRWKERFETLVRHVRNYQITIEKSKRQEQRQQQNQENLFPKDGETFSNFHDIKNDQYETDEKESSEEQWQKQKFVKQNYFASLRKKWKQHFKTITDHSEQLLNGFVNKVRTKWDRFNSKFGSKYANSGERSNYKDRTKDNSNNNDEKIPLNGDNLIKLGQFLENAFMNVHNFSERILHKGMQSEVVTYLADRMNNFASLLEKNFMYDGDHVKNEQWPNFKSQNNKDNDKEPSLNSEFMMPTFGKDDNKDSSPPPTRPPYPSIKTNRKYRKDWQTERAKAREKYRQTHE</sequence>
<organism evidence="4 5">
    <name type="scientific">Blomia tropicalis</name>
    <name type="common">Mite</name>
    <dbReference type="NCBI Taxonomy" id="40697"/>
    <lineage>
        <taxon>Eukaryota</taxon>
        <taxon>Metazoa</taxon>
        <taxon>Ecdysozoa</taxon>
        <taxon>Arthropoda</taxon>
        <taxon>Chelicerata</taxon>
        <taxon>Arachnida</taxon>
        <taxon>Acari</taxon>
        <taxon>Acariformes</taxon>
        <taxon>Sarcoptiformes</taxon>
        <taxon>Astigmata</taxon>
        <taxon>Glycyphagoidea</taxon>
        <taxon>Echimyopodidae</taxon>
        <taxon>Blomia</taxon>
    </lineage>
</organism>
<feature type="coiled-coil region" evidence="1">
    <location>
        <begin position="458"/>
        <end position="597"/>
    </location>
</feature>
<feature type="compositionally biased region" description="Basic and acidic residues" evidence="2">
    <location>
        <begin position="799"/>
        <end position="816"/>
    </location>
</feature>
<dbReference type="EMBL" id="JAPWDV010000004">
    <property type="protein sequence ID" value="KAJ6215953.1"/>
    <property type="molecule type" value="Genomic_DNA"/>
</dbReference>
<feature type="region of interest" description="Disordered" evidence="2">
    <location>
        <begin position="690"/>
        <end position="717"/>
    </location>
</feature>
<proteinExistence type="predicted"/>
<evidence type="ECO:0000256" key="1">
    <source>
        <dbReference type="SAM" id="Coils"/>
    </source>
</evidence>
<feature type="compositionally biased region" description="Polar residues" evidence="2">
    <location>
        <begin position="39"/>
        <end position="64"/>
    </location>
</feature>
<feature type="region of interest" description="Disordered" evidence="2">
    <location>
        <begin position="883"/>
        <end position="956"/>
    </location>
</feature>
<accession>A0A9Q0LZH8</accession>